<dbReference type="AlphaFoldDB" id="A0AAE2CXU9"/>
<reference evidence="1" key="1">
    <citation type="submission" date="2020-06" db="EMBL/GenBank/DDBJ databases">
        <authorList>
            <person name="Li T."/>
            <person name="Hu X."/>
            <person name="Zhang T."/>
            <person name="Song X."/>
            <person name="Zhang H."/>
            <person name="Dai N."/>
            <person name="Sheng W."/>
            <person name="Hou X."/>
            <person name="Wei L."/>
        </authorList>
    </citation>
    <scope>NUCLEOTIDE SEQUENCE</scope>
    <source>
        <strain evidence="1">3651</strain>
        <tissue evidence="1">Leaf</tissue>
    </source>
</reference>
<dbReference type="Proteomes" id="UP001293254">
    <property type="component" value="Unassembled WGS sequence"/>
</dbReference>
<evidence type="ECO:0000313" key="2">
    <source>
        <dbReference type="Proteomes" id="UP001293254"/>
    </source>
</evidence>
<keyword evidence="2" id="KW-1185">Reference proteome</keyword>
<gene>
    <name evidence="1" type="ORF">Salat_0191700</name>
</gene>
<organism evidence="1 2">
    <name type="scientific">Sesamum alatum</name>
    <dbReference type="NCBI Taxonomy" id="300844"/>
    <lineage>
        <taxon>Eukaryota</taxon>
        <taxon>Viridiplantae</taxon>
        <taxon>Streptophyta</taxon>
        <taxon>Embryophyta</taxon>
        <taxon>Tracheophyta</taxon>
        <taxon>Spermatophyta</taxon>
        <taxon>Magnoliopsida</taxon>
        <taxon>eudicotyledons</taxon>
        <taxon>Gunneridae</taxon>
        <taxon>Pentapetalae</taxon>
        <taxon>asterids</taxon>
        <taxon>lamiids</taxon>
        <taxon>Lamiales</taxon>
        <taxon>Pedaliaceae</taxon>
        <taxon>Sesamum</taxon>
    </lineage>
</organism>
<accession>A0AAE2CXU9</accession>
<proteinExistence type="predicted"/>
<reference evidence="1" key="2">
    <citation type="journal article" date="2024" name="Plant">
        <title>Genomic evolution and insights into agronomic trait innovations of Sesamum species.</title>
        <authorList>
            <person name="Miao H."/>
            <person name="Wang L."/>
            <person name="Qu L."/>
            <person name="Liu H."/>
            <person name="Sun Y."/>
            <person name="Le M."/>
            <person name="Wang Q."/>
            <person name="Wei S."/>
            <person name="Zheng Y."/>
            <person name="Lin W."/>
            <person name="Duan Y."/>
            <person name="Cao H."/>
            <person name="Xiong S."/>
            <person name="Wang X."/>
            <person name="Wei L."/>
            <person name="Li C."/>
            <person name="Ma Q."/>
            <person name="Ju M."/>
            <person name="Zhao R."/>
            <person name="Li G."/>
            <person name="Mu C."/>
            <person name="Tian Q."/>
            <person name="Mei H."/>
            <person name="Zhang T."/>
            <person name="Gao T."/>
            <person name="Zhang H."/>
        </authorList>
    </citation>
    <scope>NUCLEOTIDE SEQUENCE</scope>
    <source>
        <strain evidence="1">3651</strain>
    </source>
</reference>
<protein>
    <submittedName>
        <fullName evidence="1">Uncharacterized protein</fullName>
    </submittedName>
</protein>
<name>A0AAE2CXU9_9LAMI</name>
<sequence>MKLCLPIKELLLLVEDPLQGVGSLGIGPRSTGRPDCMRGGRWRRSWTVVGLDVGSWCVQPPIVPNLDGEACGVGQQDRRQGVRHEQVVLVAHSCDHLHGLTSGEVDPISTLGFFITLQRKDRHARRWG</sequence>
<comment type="caution">
    <text evidence="1">The sequence shown here is derived from an EMBL/GenBank/DDBJ whole genome shotgun (WGS) entry which is preliminary data.</text>
</comment>
<dbReference type="EMBL" id="JACGWO010000001">
    <property type="protein sequence ID" value="KAK4438572.1"/>
    <property type="molecule type" value="Genomic_DNA"/>
</dbReference>
<evidence type="ECO:0000313" key="1">
    <source>
        <dbReference type="EMBL" id="KAK4438572.1"/>
    </source>
</evidence>